<organism evidence="1 2">
    <name type="scientific">Anopheles albimanus</name>
    <name type="common">New world malaria mosquito</name>
    <dbReference type="NCBI Taxonomy" id="7167"/>
    <lineage>
        <taxon>Eukaryota</taxon>
        <taxon>Metazoa</taxon>
        <taxon>Ecdysozoa</taxon>
        <taxon>Arthropoda</taxon>
        <taxon>Hexapoda</taxon>
        <taxon>Insecta</taxon>
        <taxon>Pterygota</taxon>
        <taxon>Neoptera</taxon>
        <taxon>Endopterygota</taxon>
        <taxon>Diptera</taxon>
        <taxon>Nematocera</taxon>
        <taxon>Culicoidea</taxon>
        <taxon>Culicidae</taxon>
        <taxon>Anophelinae</taxon>
        <taxon>Anopheles</taxon>
    </lineage>
</organism>
<dbReference type="Proteomes" id="UP000069272">
    <property type="component" value="Chromosome 2L"/>
</dbReference>
<name>A0A182FWK1_ANOAL</name>
<proteinExistence type="predicted"/>
<dbReference type="EnsemblMetazoa" id="AALB014046-RA">
    <property type="protein sequence ID" value="AALB014046-PA"/>
    <property type="gene ID" value="AALB014046"/>
</dbReference>
<keyword evidence="2" id="KW-1185">Reference proteome</keyword>
<evidence type="ECO:0000313" key="1">
    <source>
        <dbReference type="EnsemblMetazoa" id="AALB014046-PA"/>
    </source>
</evidence>
<protein>
    <submittedName>
        <fullName evidence="1">Uncharacterized protein</fullName>
    </submittedName>
</protein>
<dbReference type="AlphaFoldDB" id="A0A182FWK1"/>
<reference evidence="1 2" key="1">
    <citation type="journal article" date="2017" name="G3 (Bethesda)">
        <title>The Physical Genome Mapping of Anopheles albimanus Corrected Scaffold Misassemblies and Identified Interarm Rearrangements in Genus Anopheles.</title>
        <authorList>
            <person name="Artemov G.N."/>
            <person name="Peery A.N."/>
            <person name="Jiang X."/>
            <person name="Tu Z."/>
            <person name="Stegniy V.N."/>
            <person name="Sharakhova M.V."/>
            <person name="Sharakhov I.V."/>
        </authorList>
    </citation>
    <scope>NUCLEOTIDE SEQUENCE [LARGE SCALE GENOMIC DNA]</scope>
    <source>
        <strain evidence="1 2">ALBI9_A</strain>
    </source>
</reference>
<accession>A0A182FWK1</accession>
<dbReference type="VEuPathDB" id="VectorBase:AALB014046"/>
<sequence length="42" mass="4806">REDCLLRVARLRESSRVCAAQYKCAGYCGELDFRIIVARSLN</sequence>
<evidence type="ECO:0000313" key="2">
    <source>
        <dbReference type="Proteomes" id="UP000069272"/>
    </source>
</evidence>
<reference evidence="1" key="2">
    <citation type="submission" date="2022-08" db="UniProtKB">
        <authorList>
            <consortium name="EnsemblMetazoa"/>
        </authorList>
    </citation>
    <scope>IDENTIFICATION</scope>
    <source>
        <strain evidence="1">STECLA/ALBI9_A</strain>
    </source>
</reference>